<accession>A0A7D5QJQ2</accession>
<dbReference type="EMBL" id="CP058579">
    <property type="protein sequence ID" value="QLG61565.1"/>
    <property type="molecule type" value="Genomic_DNA"/>
</dbReference>
<keyword evidence="1" id="KW-1133">Transmembrane helix</keyword>
<gene>
    <name evidence="2" type="ORF">HUG12_07430</name>
</gene>
<dbReference type="Proteomes" id="UP000509626">
    <property type="component" value="Chromosome"/>
</dbReference>
<dbReference type="GeneID" id="56037279"/>
<evidence type="ECO:0000256" key="1">
    <source>
        <dbReference type="SAM" id="Phobius"/>
    </source>
</evidence>
<organism evidence="2 3">
    <name type="scientific">Halorarum salinum</name>
    <dbReference type="NCBI Taxonomy" id="2743089"/>
    <lineage>
        <taxon>Archaea</taxon>
        <taxon>Methanobacteriati</taxon>
        <taxon>Methanobacteriota</taxon>
        <taxon>Stenosarchaea group</taxon>
        <taxon>Halobacteria</taxon>
        <taxon>Halobacteriales</taxon>
        <taxon>Haloferacaceae</taxon>
        <taxon>Halorarum</taxon>
    </lineage>
</organism>
<keyword evidence="3" id="KW-1185">Reference proteome</keyword>
<dbReference type="KEGG" id="halu:HUG12_07430"/>
<proteinExistence type="predicted"/>
<evidence type="ECO:0000313" key="3">
    <source>
        <dbReference type="Proteomes" id="UP000509626"/>
    </source>
</evidence>
<feature type="transmembrane region" description="Helical" evidence="1">
    <location>
        <begin position="52"/>
        <end position="73"/>
    </location>
</feature>
<reference evidence="2 3" key="1">
    <citation type="submission" date="2020-06" db="EMBL/GenBank/DDBJ databases">
        <title>NJ-3-1, isolated from saline soil.</title>
        <authorList>
            <person name="Cui H.L."/>
            <person name="Shi X."/>
        </authorList>
    </citation>
    <scope>NUCLEOTIDE SEQUENCE [LARGE SCALE GENOMIC DNA]</scope>
    <source>
        <strain evidence="2 3">NJ-3-1</strain>
    </source>
</reference>
<feature type="transmembrane region" description="Helical" evidence="1">
    <location>
        <begin position="9"/>
        <end position="27"/>
    </location>
</feature>
<name>A0A7D5QJQ2_9EURY</name>
<evidence type="ECO:0000313" key="2">
    <source>
        <dbReference type="EMBL" id="QLG61565.1"/>
    </source>
</evidence>
<sequence length="78" mass="8693">MWVRERDAVDYALVGAVTLLLYLRLPFRPAIRDRLRWIVDSVATWIEESPEAVVATFVVVVALVGAAFVLGVVRHAST</sequence>
<dbReference type="OrthoDB" id="340727at2157"/>
<dbReference type="RefSeq" id="WP_179268150.1">
    <property type="nucleotide sequence ID" value="NZ_CP058579.1"/>
</dbReference>
<keyword evidence="1" id="KW-0812">Transmembrane</keyword>
<dbReference type="AlphaFoldDB" id="A0A7D5QJQ2"/>
<protein>
    <submittedName>
        <fullName evidence="2">Uncharacterized protein</fullName>
    </submittedName>
</protein>
<keyword evidence="1" id="KW-0472">Membrane</keyword>